<gene>
    <name evidence="2" type="ORF">H8792_000685</name>
</gene>
<evidence type="ECO:0000256" key="1">
    <source>
        <dbReference type="SAM" id="SignalP"/>
    </source>
</evidence>
<proteinExistence type="predicted"/>
<keyword evidence="1" id="KW-0732">Signal</keyword>
<protein>
    <recommendedName>
        <fullName evidence="4">Outer membrane lipoprotein carrier protein LolA</fullName>
    </recommendedName>
</protein>
<feature type="chain" id="PRO_5047288953" description="Outer membrane lipoprotein carrier protein LolA" evidence="1">
    <location>
        <begin position="22"/>
        <end position="200"/>
    </location>
</feature>
<dbReference type="EMBL" id="JACBGI020000001">
    <property type="protein sequence ID" value="MBF6056854.1"/>
    <property type="molecule type" value="Genomic_DNA"/>
</dbReference>
<evidence type="ECO:0008006" key="4">
    <source>
        <dbReference type="Google" id="ProtNLM"/>
    </source>
</evidence>
<name>A0ABS0BSR1_9GAMM</name>
<feature type="signal peptide" evidence="1">
    <location>
        <begin position="1"/>
        <end position="21"/>
    </location>
</feature>
<sequence length="200" mass="23258">MKRIFQLFSFCLLAIASQVFAQVPAGATEDQKLQQFRLLDIQLYQAQRDELRQQLAELGGFKQSRATWGFQLKDRYFSRLQLPDSRYIVFHFDKEGRVSQFKRVFRNINSANIDLKQDQTGSWRTLSDIARDLVEQIGAPTHSQLHQANGLHSYKSFQWRAQYMQISLDHLNHDPYAEPILSIDFTYPDENSSTAQPNGI</sequence>
<dbReference type="Proteomes" id="UP001193680">
    <property type="component" value="Unassembled WGS sequence"/>
</dbReference>
<dbReference type="RefSeq" id="WP_194947214.1">
    <property type="nucleotide sequence ID" value="NZ_JACBGI020000001.1"/>
</dbReference>
<evidence type="ECO:0000313" key="3">
    <source>
        <dbReference type="Proteomes" id="UP001193680"/>
    </source>
</evidence>
<organism evidence="2 3">
    <name type="scientific">Thiomicrorhabdus heinhorstiae</name>
    <dbReference type="NCBI Taxonomy" id="2748010"/>
    <lineage>
        <taxon>Bacteria</taxon>
        <taxon>Pseudomonadati</taxon>
        <taxon>Pseudomonadota</taxon>
        <taxon>Gammaproteobacteria</taxon>
        <taxon>Thiotrichales</taxon>
        <taxon>Piscirickettsiaceae</taxon>
        <taxon>Thiomicrorhabdus</taxon>
    </lineage>
</organism>
<keyword evidence="3" id="KW-1185">Reference proteome</keyword>
<evidence type="ECO:0000313" key="2">
    <source>
        <dbReference type="EMBL" id="MBF6056854.1"/>
    </source>
</evidence>
<accession>A0ABS0BSR1</accession>
<reference evidence="2 3" key="1">
    <citation type="submission" date="2020-11" db="EMBL/GenBank/DDBJ databases">
        <title>Sulfur oxidizing isolate from Hospital Hole Sinkhole.</title>
        <authorList>
            <person name="Scott K.M."/>
        </authorList>
    </citation>
    <scope>NUCLEOTIDE SEQUENCE [LARGE SCALE GENOMIC DNA]</scope>
    <source>
        <strain evidence="2 3">HH1</strain>
    </source>
</reference>
<comment type="caution">
    <text evidence="2">The sequence shown here is derived from an EMBL/GenBank/DDBJ whole genome shotgun (WGS) entry which is preliminary data.</text>
</comment>